<comment type="caution">
    <text evidence="2">The sequence shown here is derived from an EMBL/GenBank/DDBJ whole genome shotgun (WGS) entry which is preliminary data.</text>
</comment>
<dbReference type="RefSeq" id="WP_061836143.1">
    <property type="nucleotide sequence ID" value="NZ_LUKE01000004.1"/>
</dbReference>
<keyword evidence="1" id="KW-0472">Membrane</keyword>
<evidence type="ECO:0000313" key="2">
    <source>
        <dbReference type="EMBL" id="KYG63068.1"/>
    </source>
</evidence>
<organism evidence="2 3">
    <name type="scientific">Bdellovibrio bacteriovorus</name>
    <dbReference type="NCBI Taxonomy" id="959"/>
    <lineage>
        <taxon>Bacteria</taxon>
        <taxon>Pseudomonadati</taxon>
        <taxon>Bdellovibrionota</taxon>
        <taxon>Bdellovibrionia</taxon>
        <taxon>Bdellovibrionales</taxon>
        <taxon>Pseudobdellovibrionaceae</taxon>
        <taxon>Bdellovibrio</taxon>
    </lineage>
</organism>
<reference evidence="2 3" key="1">
    <citation type="submission" date="2016-03" db="EMBL/GenBank/DDBJ databases">
        <authorList>
            <person name="Ploux O."/>
        </authorList>
    </citation>
    <scope>NUCLEOTIDE SEQUENCE [LARGE SCALE GENOMIC DNA]</scope>
    <source>
        <strain evidence="2 3">R0</strain>
    </source>
</reference>
<sequence>MRVLNRKGSSIPLVMIISALVFIFSYVIFNLLQSRRQGTEDDLRVLQAKMLAADIVELGKYMLLYERVVYVNDILNVDNSRIATRREMLNQSYGSLVAANSFMMNACGGYDANAVEIGPLRADNSPVFCPFYLRNPLMDGKMFEDMMLQMWSIGGQVGELVMRGGVLATQNATRSQIFTKNGAGSYSLTIDLDSAIRNPNNQFIRLHLNQNIVEKMRQDGFSAKLIFTLYGPSTGFRTLTNERYVNVQADVSFGTSLNKKNASVSETAILYSTTVKDFALFMMYPEDSAGQPTTLFSRAVELNSTSQINGRVLFNGDIDNSLESLPIFNEVVIISGSVNTAGYTFARARELMSQKFRKGIVMGFPIKLLINDGTCVSGLPTSNDSSMYCVEKGTGLPYNLTKYIDNMGNICSKLPVNFSGGEFTFDTSTVIDPVIREQCKGSAPGKVWLSGGVRNVSVAGSHAYILSPVKNLIMSAGGSLYGTVMGGHIRGTNVKIYSLGALRPGLPGIASSTDLGAISGESGRIMAGIGVPLINVALIKEAKIGE</sequence>
<evidence type="ECO:0000313" key="3">
    <source>
        <dbReference type="Proteomes" id="UP000075320"/>
    </source>
</evidence>
<keyword evidence="1" id="KW-1133">Transmembrane helix</keyword>
<dbReference type="Proteomes" id="UP000075320">
    <property type="component" value="Unassembled WGS sequence"/>
</dbReference>
<evidence type="ECO:0000256" key="1">
    <source>
        <dbReference type="SAM" id="Phobius"/>
    </source>
</evidence>
<keyword evidence="1" id="KW-0812">Transmembrane</keyword>
<feature type="transmembrane region" description="Helical" evidence="1">
    <location>
        <begin position="12"/>
        <end position="32"/>
    </location>
</feature>
<proteinExistence type="predicted"/>
<gene>
    <name evidence="2" type="ORF">AZI86_15220</name>
</gene>
<protein>
    <submittedName>
        <fullName evidence="2">Uncharacterized protein</fullName>
    </submittedName>
</protein>
<keyword evidence="3" id="KW-1185">Reference proteome</keyword>
<accession>A0A150WHK7</accession>
<name>A0A150WHK7_BDEBC</name>
<dbReference type="EMBL" id="LUKE01000004">
    <property type="protein sequence ID" value="KYG63068.1"/>
    <property type="molecule type" value="Genomic_DNA"/>
</dbReference>
<dbReference type="AlphaFoldDB" id="A0A150WHK7"/>